<name>Q07GD7_ROSDO</name>
<sequence>MSDGRIEMDSNAVEHTIRPIVLQRKNALFSDHDAGAQNWAMLASLIEIGKLNDVEPHSYLTSVLSAIVNGHKQKTSNSCYPGTSKLEATLTALQQFKTMGVLNVYATILGF</sequence>
<reference evidence="2 3" key="1">
    <citation type="journal article" date="2007" name="J. Bacteriol.">
        <title>The complete genome sequence of Roseobacter denitrificans reveals a mixotrophic rather than photosynthetic metabolism.</title>
        <authorList>
            <person name="Swingley W.D."/>
            <person name="Sadekar S."/>
            <person name="Mastrian S.D."/>
            <person name="Matthies H.J."/>
            <person name="Hao J."/>
            <person name="Ramos H."/>
            <person name="Acharya C.R."/>
            <person name="Conrad A.L."/>
            <person name="Taylor H.L."/>
            <person name="Dejesa L.C."/>
            <person name="Shah M.K."/>
            <person name="O'huallachain M.E."/>
            <person name="Lince M.T."/>
            <person name="Blankenship R.E."/>
            <person name="Beatty J.T."/>
            <person name="Touchman J.W."/>
        </authorList>
    </citation>
    <scope>NUCLEOTIDE SEQUENCE [LARGE SCALE GENOMIC DNA]</scope>
    <source>
        <strain evidence="3">ATCC 33942 / OCh 114</strain>
        <plasmid evidence="2 3">pTB2</plasmid>
    </source>
</reference>
<proteinExistence type="predicted"/>
<evidence type="ECO:0000259" key="1">
    <source>
        <dbReference type="Pfam" id="PF03050"/>
    </source>
</evidence>
<protein>
    <recommendedName>
        <fullName evidence="1">Transposase IS66 central domain-containing protein</fullName>
    </recommendedName>
</protein>
<dbReference type="Proteomes" id="UP000007029">
    <property type="component" value="Plasmid pTB2"/>
</dbReference>
<evidence type="ECO:0000313" key="3">
    <source>
        <dbReference type="Proteomes" id="UP000007029"/>
    </source>
</evidence>
<dbReference type="Pfam" id="PF03050">
    <property type="entry name" value="DDE_Tnp_IS66"/>
    <property type="match status" value="1"/>
</dbReference>
<dbReference type="AlphaFoldDB" id="Q07GD7"/>
<dbReference type="KEGG" id="rde:RD1_B0054"/>
<keyword evidence="3" id="KW-1185">Reference proteome</keyword>
<accession>Q07GD7</accession>
<dbReference type="InterPro" id="IPR004291">
    <property type="entry name" value="Transposase_IS66_central"/>
</dbReference>
<dbReference type="EMBL" id="CP000465">
    <property type="protein sequence ID" value="ABI93462.1"/>
    <property type="molecule type" value="Genomic_DNA"/>
</dbReference>
<dbReference type="PANTHER" id="PTHR33678">
    <property type="entry name" value="BLL1576 PROTEIN"/>
    <property type="match status" value="1"/>
</dbReference>
<dbReference type="PANTHER" id="PTHR33678:SF1">
    <property type="entry name" value="BLL1576 PROTEIN"/>
    <property type="match status" value="1"/>
</dbReference>
<geneLocation type="plasmid" evidence="2 3">
    <name>pTB2</name>
</geneLocation>
<dbReference type="eggNOG" id="COG4974">
    <property type="taxonomic scope" value="Bacteria"/>
</dbReference>
<feature type="domain" description="Transposase IS66 central" evidence="1">
    <location>
        <begin position="2"/>
        <end position="37"/>
    </location>
</feature>
<gene>
    <name evidence="2" type="ordered locus">RD1_B0054</name>
</gene>
<dbReference type="InterPro" id="IPR052344">
    <property type="entry name" value="Transposase-related"/>
</dbReference>
<keyword evidence="2" id="KW-0614">Plasmid</keyword>
<evidence type="ECO:0000313" key="2">
    <source>
        <dbReference type="EMBL" id="ABI93462.1"/>
    </source>
</evidence>
<dbReference type="HOGENOM" id="CLU_023034_5_4_5"/>
<organism evidence="2 3">
    <name type="scientific">Roseobacter denitrificans (strain ATCC 33942 / OCh 114)</name>
    <name type="common">Erythrobacter sp. (strain OCh 114)</name>
    <name type="synonym">Roseobacter denitrificans</name>
    <dbReference type="NCBI Taxonomy" id="375451"/>
    <lineage>
        <taxon>Bacteria</taxon>
        <taxon>Pseudomonadati</taxon>
        <taxon>Pseudomonadota</taxon>
        <taxon>Alphaproteobacteria</taxon>
        <taxon>Rhodobacterales</taxon>
        <taxon>Roseobacteraceae</taxon>
        <taxon>Roseobacter</taxon>
    </lineage>
</organism>